<dbReference type="Gene3D" id="2.30.40.10">
    <property type="entry name" value="Urease, subunit C, domain 1"/>
    <property type="match status" value="1"/>
</dbReference>
<feature type="non-terminal residue" evidence="1">
    <location>
        <position position="111"/>
    </location>
</feature>
<dbReference type="EMBL" id="JBHSWW010000499">
    <property type="protein sequence ID" value="MFC6755049.1"/>
    <property type="molecule type" value="Genomic_DNA"/>
</dbReference>
<sequence>MHVLRGGRVADVDGTRAADVAIADGEIVAVGDPAAVDAALEGDDTATDATEPTETDVSGRVIAPGLIDAHVHLMMDGRPDVATATADSDYTASYRAARNLRAAAEAGVTAV</sequence>
<dbReference type="InterPro" id="IPR011059">
    <property type="entry name" value="Metal-dep_hydrolase_composite"/>
</dbReference>
<comment type="caution">
    <text evidence="1">The sequence shown here is derived from an EMBL/GenBank/DDBJ whole genome shotgun (WGS) entry which is preliminary data.</text>
</comment>
<protein>
    <submittedName>
        <fullName evidence="1">Amidohydrolase family protein</fullName>
    </submittedName>
</protein>
<dbReference type="GO" id="GO:0016787">
    <property type="term" value="F:hydrolase activity"/>
    <property type="evidence" value="ECO:0007669"/>
    <property type="project" value="UniProtKB-ARBA"/>
</dbReference>
<dbReference type="Gene3D" id="3.20.20.140">
    <property type="entry name" value="Metal-dependent hydrolases"/>
    <property type="match status" value="1"/>
</dbReference>
<organism evidence="1 2">
    <name type="scientific">Halorubrum tibetense</name>
    <dbReference type="NCBI Taxonomy" id="175631"/>
    <lineage>
        <taxon>Archaea</taxon>
        <taxon>Methanobacteriati</taxon>
        <taxon>Methanobacteriota</taxon>
        <taxon>Stenosarchaea group</taxon>
        <taxon>Halobacteria</taxon>
        <taxon>Halobacteriales</taxon>
        <taxon>Haloferacaceae</taxon>
        <taxon>Halorubrum</taxon>
    </lineage>
</organism>
<dbReference type="InterPro" id="IPR050378">
    <property type="entry name" value="Metallo-dep_Hydrolases_sf"/>
</dbReference>
<evidence type="ECO:0000313" key="1">
    <source>
        <dbReference type="EMBL" id="MFC6755049.1"/>
    </source>
</evidence>
<dbReference type="PANTHER" id="PTHR11647:SF1">
    <property type="entry name" value="COLLAPSIN RESPONSE MEDIATOR PROTEIN"/>
    <property type="match status" value="1"/>
</dbReference>
<dbReference type="Proteomes" id="UP001596442">
    <property type="component" value="Unassembled WGS sequence"/>
</dbReference>
<dbReference type="PANTHER" id="PTHR11647">
    <property type="entry name" value="HYDRANTOINASE/DIHYDROPYRIMIDINASE FAMILY MEMBER"/>
    <property type="match status" value="1"/>
</dbReference>
<dbReference type="SUPFAM" id="SSF51556">
    <property type="entry name" value="Metallo-dependent hydrolases"/>
    <property type="match status" value="1"/>
</dbReference>
<keyword evidence="2" id="KW-1185">Reference proteome</keyword>
<dbReference type="AlphaFoldDB" id="A0ABD5SDP7"/>
<dbReference type="SUPFAM" id="SSF51338">
    <property type="entry name" value="Composite domain of metallo-dependent hydrolases"/>
    <property type="match status" value="1"/>
</dbReference>
<gene>
    <name evidence="1" type="ORF">ACFQEU_16505</name>
</gene>
<evidence type="ECO:0000313" key="2">
    <source>
        <dbReference type="Proteomes" id="UP001596442"/>
    </source>
</evidence>
<name>A0ABD5SDP7_9EURY</name>
<proteinExistence type="predicted"/>
<reference evidence="1 2" key="1">
    <citation type="journal article" date="2019" name="Int. J. Syst. Evol. Microbiol.">
        <title>The Global Catalogue of Microorganisms (GCM) 10K type strain sequencing project: providing services to taxonomists for standard genome sequencing and annotation.</title>
        <authorList>
            <consortium name="The Broad Institute Genomics Platform"/>
            <consortium name="The Broad Institute Genome Sequencing Center for Infectious Disease"/>
            <person name="Wu L."/>
            <person name="Ma J."/>
        </authorList>
    </citation>
    <scope>NUCLEOTIDE SEQUENCE [LARGE SCALE GENOMIC DNA]</scope>
    <source>
        <strain evidence="1 2">CGMCC 1.3239</strain>
    </source>
</reference>
<dbReference type="InterPro" id="IPR032466">
    <property type="entry name" value="Metal_Hydrolase"/>
</dbReference>
<accession>A0ABD5SDP7</accession>